<evidence type="ECO:0000313" key="1">
    <source>
        <dbReference type="EMBL" id="KAK2949217.1"/>
    </source>
</evidence>
<reference evidence="1 2" key="1">
    <citation type="journal article" date="2022" name="bioRxiv">
        <title>Genomics of Preaxostyla Flagellates Illuminates Evolutionary Transitions and the Path Towards Mitochondrial Loss.</title>
        <authorList>
            <person name="Novak L.V.F."/>
            <person name="Treitli S.C."/>
            <person name="Pyrih J."/>
            <person name="Halakuc P."/>
            <person name="Pipaliya S.V."/>
            <person name="Vacek V."/>
            <person name="Brzon O."/>
            <person name="Soukal P."/>
            <person name="Eme L."/>
            <person name="Dacks J.B."/>
            <person name="Karnkowska A."/>
            <person name="Elias M."/>
            <person name="Hampl V."/>
        </authorList>
    </citation>
    <scope>NUCLEOTIDE SEQUENCE [LARGE SCALE GENOMIC DNA]</scope>
    <source>
        <strain evidence="1">NAU3</strain>
        <tissue evidence="1">Gut</tissue>
    </source>
</reference>
<evidence type="ECO:0000313" key="2">
    <source>
        <dbReference type="Proteomes" id="UP001281761"/>
    </source>
</evidence>
<name>A0ABQ9XD51_9EUKA</name>
<dbReference type="EMBL" id="JARBJD010000160">
    <property type="protein sequence ID" value="KAK2949217.1"/>
    <property type="molecule type" value="Genomic_DNA"/>
</dbReference>
<accession>A0ABQ9XD51</accession>
<dbReference type="Proteomes" id="UP001281761">
    <property type="component" value="Unassembled WGS sequence"/>
</dbReference>
<protein>
    <submittedName>
        <fullName evidence="1">Uncharacterized protein</fullName>
    </submittedName>
</protein>
<organism evidence="1 2">
    <name type="scientific">Blattamonas nauphoetae</name>
    <dbReference type="NCBI Taxonomy" id="2049346"/>
    <lineage>
        <taxon>Eukaryota</taxon>
        <taxon>Metamonada</taxon>
        <taxon>Preaxostyla</taxon>
        <taxon>Oxymonadida</taxon>
        <taxon>Blattamonas</taxon>
    </lineage>
</organism>
<proteinExistence type="predicted"/>
<gene>
    <name evidence="1" type="ORF">BLNAU_15820</name>
</gene>
<keyword evidence="2" id="KW-1185">Reference proteome</keyword>
<comment type="caution">
    <text evidence="1">The sequence shown here is derived from an EMBL/GenBank/DDBJ whole genome shotgun (WGS) entry which is preliminary data.</text>
</comment>
<sequence length="110" mass="12544">MKKGAHQSVNTEQAGSIEAVCIKGLHLYKRTAPSAPSIRDLRDKSLKIDHLEPSLSTFERYFGDCSAHQNWAKTSSQWTTIEEFPVVLFDWVHLADSRPDFLFVLRVIVE</sequence>